<dbReference type="NCBIfam" id="NF003559">
    <property type="entry name" value="PRK05234.1"/>
    <property type="match status" value="1"/>
</dbReference>
<organism evidence="2">
    <name type="scientific">Pseudo-nitzschia australis</name>
    <dbReference type="NCBI Taxonomy" id="44445"/>
    <lineage>
        <taxon>Eukaryota</taxon>
        <taxon>Sar</taxon>
        <taxon>Stramenopiles</taxon>
        <taxon>Ochrophyta</taxon>
        <taxon>Bacillariophyta</taxon>
        <taxon>Bacillariophyceae</taxon>
        <taxon>Bacillariophycidae</taxon>
        <taxon>Bacillariales</taxon>
        <taxon>Bacillariaceae</taxon>
        <taxon>Pseudo-nitzschia</taxon>
    </lineage>
</organism>
<dbReference type="GO" id="GO:0019242">
    <property type="term" value="P:methylglyoxal biosynthetic process"/>
    <property type="evidence" value="ECO:0007669"/>
    <property type="project" value="InterPro"/>
</dbReference>
<evidence type="ECO:0008006" key="3">
    <source>
        <dbReference type="Google" id="ProtNLM"/>
    </source>
</evidence>
<proteinExistence type="predicted"/>
<dbReference type="InterPro" id="IPR004363">
    <property type="entry name" value="Methylgl_synth"/>
</dbReference>
<dbReference type="InterPro" id="IPR036914">
    <property type="entry name" value="MGS-like_dom_sf"/>
</dbReference>
<reference evidence="2" key="1">
    <citation type="submission" date="2021-01" db="EMBL/GenBank/DDBJ databases">
        <authorList>
            <person name="Corre E."/>
            <person name="Pelletier E."/>
            <person name="Niang G."/>
            <person name="Scheremetjew M."/>
            <person name="Finn R."/>
            <person name="Kale V."/>
            <person name="Holt S."/>
            <person name="Cochrane G."/>
            <person name="Meng A."/>
            <person name="Brown T."/>
            <person name="Cohen L."/>
        </authorList>
    </citation>
    <scope>NUCLEOTIDE SEQUENCE</scope>
    <source>
        <strain evidence="2">10249 10 AB</strain>
    </source>
</reference>
<accession>A0A7S4ASV0</accession>
<dbReference type="GO" id="GO:0005829">
    <property type="term" value="C:cytosol"/>
    <property type="evidence" value="ECO:0007669"/>
    <property type="project" value="TreeGrafter"/>
</dbReference>
<protein>
    <recommendedName>
        <fullName evidence="3">MGS-like domain-containing protein</fullName>
    </recommendedName>
</protein>
<sequence>MSVSKTNPQSPQAERNNDKFLLSYACGSIDTTPPQERSDFRMIKALAQDVMLEMYAGNNSMSELVTEAVAKVVSRKPIFANMNSVAETEIMKEETKKSRGRSLGGKKSRSKHTRSESKVEDKTKTKKTSKKKTKKKKGRKEVSSKVPSCVQESKDVSVISTISKSASHGLIADTSTTATCIDKDFFKDVAMKLLPHRNSICIQDNNGSLSKDFYDLDVVSMGPSHRSSISTAPIQESYSTLSKDNVHTTICDEDFPAAFAPNDMRCLALVSHNGMKSTMKDFVFHYKHVLKKFRLTGTESTMKMLAEVFEGDSDIVFGPSCKSGPLGGDAELVAMMTSGNLGGILFFQDVMTSHPHQCDIECLVRQATVHNTIIATTPTTALAIVELFKIALMGEGKPQLIPSFFFSLQSPTVGSYQASQRKILRSQSSIQLSDSGSML</sequence>
<dbReference type="AlphaFoldDB" id="A0A7S4ASV0"/>
<dbReference type="PANTHER" id="PTHR30492">
    <property type="entry name" value="METHYLGLYOXAL SYNTHASE"/>
    <property type="match status" value="1"/>
</dbReference>
<dbReference type="GO" id="GO:0008929">
    <property type="term" value="F:methylglyoxal synthase activity"/>
    <property type="evidence" value="ECO:0007669"/>
    <property type="project" value="InterPro"/>
</dbReference>
<dbReference type="EMBL" id="HBIX01027626">
    <property type="protein sequence ID" value="CAE0725912.1"/>
    <property type="molecule type" value="Transcribed_RNA"/>
</dbReference>
<gene>
    <name evidence="2" type="ORF">PAUS00366_LOCUS18669</name>
</gene>
<dbReference type="SUPFAM" id="SSF52335">
    <property type="entry name" value="Methylglyoxal synthase-like"/>
    <property type="match status" value="1"/>
</dbReference>
<evidence type="ECO:0000256" key="1">
    <source>
        <dbReference type="SAM" id="MobiDB-lite"/>
    </source>
</evidence>
<evidence type="ECO:0000313" key="2">
    <source>
        <dbReference type="EMBL" id="CAE0725912.1"/>
    </source>
</evidence>
<feature type="compositionally biased region" description="Basic residues" evidence="1">
    <location>
        <begin position="98"/>
        <end position="112"/>
    </location>
</feature>
<name>A0A7S4ASV0_9STRA</name>
<feature type="compositionally biased region" description="Basic residues" evidence="1">
    <location>
        <begin position="124"/>
        <end position="139"/>
    </location>
</feature>
<dbReference type="PANTHER" id="PTHR30492:SF0">
    <property type="entry name" value="METHYLGLYOXAL SYNTHASE"/>
    <property type="match status" value="1"/>
</dbReference>
<dbReference type="Gene3D" id="3.40.50.1380">
    <property type="entry name" value="Methylglyoxal synthase-like domain"/>
    <property type="match status" value="1"/>
</dbReference>
<feature type="compositionally biased region" description="Basic and acidic residues" evidence="1">
    <location>
        <begin position="113"/>
        <end position="123"/>
    </location>
</feature>
<feature type="region of interest" description="Disordered" evidence="1">
    <location>
        <begin position="90"/>
        <end position="147"/>
    </location>
</feature>